<comment type="caution">
    <text evidence="4">The sequence shown here is derived from an EMBL/GenBank/DDBJ whole genome shotgun (WGS) entry which is preliminary data.</text>
</comment>
<sequence length="237" mass="24171">MTFGKRASTTIVAAILGIGLSACASDTSGEAQKATDTSASSTTQQSATSSPAAPPASQTPPAAAPGMTLDQYILDNNIDSSGVLKGEDGAPTITLPIPPGWEAAGPRAPRGAYDALVYTGPPPSQSPPTIVAYVVKLTGNVDPAKVLEYAANETRVLPGFQGANEGKPSTLANYEASQIGGFYTKDGVELLIAQKTVVIPAQDGLFVLKITAEGAEDYAMPLMDATAAIDEQTTITA</sequence>
<dbReference type="RefSeq" id="WP_085178264.1">
    <property type="nucleotide sequence ID" value="NZ_LQPC01000073.1"/>
</dbReference>
<feature type="chain" id="PRO_5010868094" description="Lipoprotein LpqN" evidence="3">
    <location>
        <begin position="25"/>
        <end position="237"/>
    </location>
</feature>
<dbReference type="Pfam" id="PF10738">
    <property type="entry name" value="Lpp-LpqN"/>
    <property type="match status" value="1"/>
</dbReference>
<dbReference type="Proteomes" id="UP000193622">
    <property type="component" value="Unassembled WGS sequence"/>
</dbReference>
<dbReference type="PROSITE" id="PS51257">
    <property type="entry name" value="PROKAR_LIPOPROTEIN"/>
    <property type="match status" value="1"/>
</dbReference>
<gene>
    <name evidence="4" type="ORF">AWC12_28575</name>
</gene>
<evidence type="ECO:0000256" key="3">
    <source>
        <dbReference type="SAM" id="SignalP"/>
    </source>
</evidence>
<evidence type="ECO:0000313" key="5">
    <source>
        <dbReference type="Proteomes" id="UP000193622"/>
    </source>
</evidence>
<organism evidence="4 5">
    <name type="scientific">Mycolicibacterium iranicum</name>
    <name type="common">Mycobacterium iranicum</name>
    <dbReference type="NCBI Taxonomy" id="912594"/>
    <lineage>
        <taxon>Bacteria</taxon>
        <taxon>Bacillati</taxon>
        <taxon>Actinomycetota</taxon>
        <taxon>Actinomycetes</taxon>
        <taxon>Mycobacteriales</taxon>
        <taxon>Mycobacteriaceae</taxon>
        <taxon>Mycolicibacterium</taxon>
    </lineage>
</organism>
<reference evidence="4 5" key="1">
    <citation type="submission" date="2016-01" db="EMBL/GenBank/DDBJ databases">
        <title>The new phylogeny of the genus Mycobacterium.</title>
        <authorList>
            <person name="Tarcisio F."/>
            <person name="Conor M."/>
            <person name="Antonella G."/>
            <person name="Elisabetta G."/>
            <person name="Giulia F.S."/>
            <person name="Sara T."/>
            <person name="Anna F."/>
            <person name="Clotilde B."/>
            <person name="Roberto B."/>
            <person name="Veronica D.S."/>
            <person name="Fabio R."/>
            <person name="Monica P."/>
            <person name="Olivier J."/>
            <person name="Enrico T."/>
            <person name="Nicola S."/>
        </authorList>
    </citation>
    <scope>NUCLEOTIDE SEQUENCE [LARGE SCALE GENOMIC DNA]</scope>
    <source>
        <strain evidence="4 5">DSM 45541</strain>
    </source>
</reference>
<feature type="compositionally biased region" description="Low complexity" evidence="2">
    <location>
        <begin position="31"/>
        <end position="51"/>
    </location>
</feature>
<name>A0A1X1W4R5_MYCIR</name>
<dbReference type="Gene3D" id="3.40.1000.10">
    <property type="entry name" value="Mog1/PsbP, alpha/beta/alpha sandwich"/>
    <property type="match status" value="1"/>
</dbReference>
<evidence type="ECO:0000313" key="4">
    <source>
        <dbReference type="EMBL" id="ORV81615.1"/>
    </source>
</evidence>
<dbReference type="EMBL" id="LQPC01000073">
    <property type="protein sequence ID" value="ORV81615.1"/>
    <property type="molecule type" value="Genomic_DNA"/>
</dbReference>
<evidence type="ECO:0008006" key="6">
    <source>
        <dbReference type="Google" id="ProtNLM"/>
    </source>
</evidence>
<proteinExistence type="predicted"/>
<feature type="signal peptide" evidence="3">
    <location>
        <begin position="1"/>
        <end position="24"/>
    </location>
</feature>
<keyword evidence="1 3" id="KW-0732">Signal</keyword>
<dbReference type="InterPro" id="IPR019674">
    <property type="entry name" value="Lipoprotein_LpqN/LpqT-like"/>
</dbReference>
<accession>A0A1X1W4R5</accession>
<evidence type="ECO:0000256" key="1">
    <source>
        <dbReference type="ARBA" id="ARBA00022729"/>
    </source>
</evidence>
<protein>
    <recommendedName>
        <fullName evidence="6">Lipoprotein LpqN</fullName>
    </recommendedName>
</protein>
<feature type="region of interest" description="Disordered" evidence="2">
    <location>
        <begin position="29"/>
        <end position="66"/>
    </location>
</feature>
<dbReference type="AlphaFoldDB" id="A0A1X1W4R5"/>
<evidence type="ECO:0000256" key="2">
    <source>
        <dbReference type="SAM" id="MobiDB-lite"/>
    </source>
</evidence>